<evidence type="ECO:0000313" key="2">
    <source>
        <dbReference type="Proteomes" id="UP000250235"/>
    </source>
</evidence>
<evidence type="ECO:0000313" key="1">
    <source>
        <dbReference type="EMBL" id="KZV45147.1"/>
    </source>
</evidence>
<protein>
    <submittedName>
        <fullName evidence="1">Pentatricopeptide repeat-containing protein mitochondrial</fullName>
    </submittedName>
</protein>
<gene>
    <name evidence="1" type="ORF">F511_24054</name>
</gene>
<organism evidence="1 2">
    <name type="scientific">Dorcoceras hygrometricum</name>
    <dbReference type="NCBI Taxonomy" id="472368"/>
    <lineage>
        <taxon>Eukaryota</taxon>
        <taxon>Viridiplantae</taxon>
        <taxon>Streptophyta</taxon>
        <taxon>Embryophyta</taxon>
        <taxon>Tracheophyta</taxon>
        <taxon>Spermatophyta</taxon>
        <taxon>Magnoliopsida</taxon>
        <taxon>eudicotyledons</taxon>
        <taxon>Gunneridae</taxon>
        <taxon>Pentapetalae</taxon>
        <taxon>asterids</taxon>
        <taxon>lamiids</taxon>
        <taxon>Lamiales</taxon>
        <taxon>Gesneriaceae</taxon>
        <taxon>Didymocarpoideae</taxon>
        <taxon>Trichosporeae</taxon>
        <taxon>Loxocarpinae</taxon>
        <taxon>Dorcoceras</taxon>
    </lineage>
</organism>
<dbReference type="AlphaFoldDB" id="A0A2Z7CGZ3"/>
<dbReference type="EMBL" id="KQ996422">
    <property type="protein sequence ID" value="KZV45147.1"/>
    <property type="molecule type" value="Genomic_DNA"/>
</dbReference>
<name>A0A2Z7CGZ3_9LAMI</name>
<proteinExistence type="predicted"/>
<keyword evidence="2" id="KW-1185">Reference proteome</keyword>
<accession>A0A2Z7CGZ3</accession>
<dbReference type="Proteomes" id="UP000250235">
    <property type="component" value="Unassembled WGS sequence"/>
</dbReference>
<sequence>MTSALLFERNQKSAEAQELVSAVMTSAYLLEEAGISNADVSISVEKRIGIRSLLKLLSTDTVRRVTVDEAVLMSNVEQEADNSKRNSEESDVVLKNQQMATVEWIQQKRKDKDSADGFALRISSRWEVQLQAYRYHQLDNQTQATTHPVVSYNEPAVAMHPVAKIQTQR</sequence>
<reference evidence="1 2" key="1">
    <citation type="journal article" date="2015" name="Proc. Natl. Acad. Sci. U.S.A.">
        <title>The resurrection genome of Boea hygrometrica: A blueprint for survival of dehydration.</title>
        <authorList>
            <person name="Xiao L."/>
            <person name="Yang G."/>
            <person name="Zhang L."/>
            <person name="Yang X."/>
            <person name="Zhao S."/>
            <person name="Ji Z."/>
            <person name="Zhou Q."/>
            <person name="Hu M."/>
            <person name="Wang Y."/>
            <person name="Chen M."/>
            <person name="Xu Y."/>
            <person name="Jin H."/>
            <person name="Xiao X."/>
            <person name="Hu G."/>
            <person name="Bao F."/>
            <person name="Hu Y."/>
            <person name="Wan P."/>
            <person name="Li L."/>
            <person name="Deng X."/>
            <person name="Kuang T."/>
            <person name="Xiang C."/>
            <person name="Zhu J.K."/>
            <person name="Oliver M.J."/>
            <person name="He Y."/>
        </authorList>
    </citation>
    <scope>NUCLEOTIDE SEQUENCE [LARGE SCALE GENOMIC DNA]</scope>
    <source>
        <strain evidence="2">cv. XS01</strain>
    </source>
</reference>